<gene>
    <name evidence="3" type="ORF">SAMN05421784_10719</name>
</gene>
<reference evidence="4" key="1">
    <citation type="submission" date="2016-10" db="EMBL/GenBank/DDBJ databases">
        <authorList>
            <person name="Varghese N."/>
            <person name="Submissions S."/>
        </authorList>
    </citation>
    <scope>NUCLEOTIDE SEQUENCE [LARGE SCALE GENOMIC DNA]</scope>
    <source>
        <strain evidence="4">DSM 18168</strain>
    </source>
</reference>
<proteinExistence type="predicted"/>
<feature type="compositionally biased region" description="Polar residues" evidence="2">
    <location>
        <begin position="169"/>
        <end position="185"/>
    </location>
</feature>
<evidence type="ECO:0000256" key="1">
    <source>
        <dbReference type="SAM" id="Coils"/>
    </source>
</evidence>
<evidence type="ECO:0000313" key="3">
    <source>
        <dbReference type="EMBL" id="SFU43984.1"/>
    </source>
</evidence>
<dbReference type="Proteomes" id="UP000242496">
    <property type="component" value="Unassembled WGS sequence"/>
</dbReference>
<sequence>MKKIILALIGVVLMAGCGPKELSPEERQQVDKLKVELTQTEKDISTAKSQNEQYVGGLIKLLIGSRLEVLETNKALLQQRINAIESGAKIEVVVNGVKPDPEAANAIKIEIDNLKSDIEVAKNDAAQYSGGLVQAMKLSAVATQEQTLAMLQQKYLSAKYGLVTVKTSSSNQDNLSTSTDISVNKNDPKQKLLPPADGPFGLQAGLTKKNIEDMTGSTLTPAKGNVNLYLIDNLPKNNNEFGSYGLLVSPTVGLCQIRAIGKDIKTDSYGLSLKSKFEDLKASLDSIYGKGEETDFLLSGSIWNKPQDWMMGLYKEERFLSAEWKSQNEALQKNNLNFIVLATRADSDSKGYLFLQYTFDNHKECKEEIENAKKSSL</sequence>
<dbReference type="OrthoDB" id="8859045at2"/>
<keyword evidence="1" id="KW-0175">Coiled coil</keyword>
<protein>
    <recommendedName>
        <fullName evidence="5">Lipoprotein</fullName>
    </recommendedName>
</protein>
<evidence type="ECO:0000313" key="4">
    <source>
        <dbReference type="Proteomes" id="UP000242496"/>
    </source>
</evidence>
<feature type="region of interest" description="Disordered" evidence="2">
    <location>
        <begin position="169"/>
        <end position="190"/>
    </location>
</feature>
<evidence type="ECO:0000256" key="2">
    <source>
        <dbReference type="SAM" id="MobiDB-lite"/>
    </source>
</evidence>
<dbReference type="RefSeq" id="WP_092549010.1">
    <property type="nucleotide sequence ID" value="NZ_CAWRBG010000055.1"/>
</dbReference>
<feature type="coiled-coil region" evidence="1">
    <location>
        <begin position="30"/>
        <end position="124"/>
    </location>
</feature>
<accession>A0A1I7G6B9</accession>
<keyword evidence="4" id="KW-1185">Reference proteome</keyword>
<dbReference type="EMBL" id="FPBJ01000007">
    <property type="protein sequence ID" value="SFU43984.1"/>
    <property type="molecule type" value="Genomic_DNA"/>
</dbReference>
<evidence type="ECO:0008006" key="5">
    <source>
        <dbReference type="Google" id="ProtNLM"/>
    </source>
</evidence>
<name>A0A1I7G6B9_9GAMM</name>
<dbReference type="AlphaFoldDB" id="A0A1I7G6B9"/>
<dbReference type="PROSITE" id="PS51257">
    <property type="entry name" value="PROKAR_LIPOPROTEIN"/>
    <property type="match status" value="1"/>
</dbReference>
<organism evidence="3 4">
    <name type="scientific">Xenorhabdus koppenhoeferi</name>
    <dbReference type="NCBI Taxonomy" id="351659"/>
    <lineage>
        <taxon>Bacteria</taxon>
        <taxon>Pseudomonadati</taxon>
        <taxon>Pseudomonadota</taxon>
        <taxon>Gammaproteobacteria</taxon>
        <taxon>Enterobacterales</taxon>
        <taxon>Morganellaceae</taxon>
        <taxon>Xenorhabdus</taxon>
    </lineage>
</organism>